<dbReference type="RefSeq" id="WP_075715501.1">
    <property type="nucleotide sequence ID" value="NZ_AP019655.1"/>
</dbReference>
<feature type="region of interest" description="Disordered" evidence="1">
    <location>
        <begin position="369"/>
        <end position="404"/>
    </location>
</feature>
<evidence type="ECO:0000313" key="4">
    <source>
        <dbReference type="Proteomes" id="UP000186039"/>
    </source>
</evidence>
<dbReference type="EMBL" id="MJMH01000184">
    <property type="protein sequence ID" value="OLQ89460.1"/>
    <property type="molecule type" value="Genomic_DNA"/>
</dbReference>
<dbReference type="PANTHER" id="PTHR43628">
    <property type="entry name" value="ACTIVATOR OF C KINASE PROTEIN 1-RELATED"/>
    <property type="match status" value="1"/>
</dbReference>
<keyword evidence="2" id="KW-1133">Transmembrane helix</keyword>
<feature type="transmembrane region" description="Helical" evidence="2">
    <location>
        <begin position="6"/>
        <end position="27"/>
    </location>
</feature>
<dbReference type="InterPro" id="IPR052945">
    <property type="entry name" value="Mitotic_Regulator"/>
</dbReference>
<gene>
    <name evidence="3" type="ORF">BIY20_01555</name>
</gene>
<reference evidence="3 4" key="1">
    <citation type="submission" date="2016-09" db="EMBL/GenBank/DDBJ databases">
        <title>Genomic Taxonomy of the Vibrionaceae.</title>
        <authorList>
            <person name="Gonzalez-Castillo A."/>
            <person name="Gomez-Gil B."/>
            <person name="Enciso-Ibarra K."/>
        </authorList>
    </citation>
    <scope>NUCLEOTIDE SEQUENCE [LARGE SCALE GENOMIC DNA]</scope>
    <source>
        <strain evidence="3 4">CAIM 1902</strain>
    </source>
</reference>
<evidence type="ECO:0000313" key="3">
    <source>
        <dbReference type="EMBL" id="OLQ89460.1"/>
    </source>
</evidence>
<name>A0ABX3FDF0_9VIBR</name>
<evidence type="ECO:0000256" key="1">
    <source>
        <dbReference type="SAM" id="MobiDB-lite"/>
    </source>
</evidence>
<dbReference type="Pfam" id="PF08238">
    <property type="entry name" value="Sel1"/>
    <property type="match status" value="4"/>
</dbReference>
<dbReference type="Gene3D" id="1.25.40.10">
    <property type="entry name" value="Tetratricopeptide repeat domain"/>
    <property type="match status" value="1"/>
</dbReference>
<proteinExistence type="predicted"/>
<organism evidence="3 4">
    <name type="scientific">Vibrio panuliri</name>
    <dbReference type="NCBI Taxonomy" id="1381081"/>
    <lineage>
        <taxon>Bacteria</taxon>
        <taxon>Pseudomonadati</taxon>
        <taxon>Pseudomonadota</taxon>
        <taxon>Gammaproteobacteria</taxon>
        <taxon>Vibrionales</taxon>
        <taxon>Vibrionaceae</taxon>
        <taxon>Vibrio</taxon>
    </lineage>
</organism>
<comment type="caution">
    <text evidence="3">The sequence shown here is derived from an EMBL/GenBank/DDBJ whole genome shotgun (WGS) entry which is preliminary data.</text>
</comment>
<sequence length="404" mass="46409">MNMMGIAIGATGLILLLLFGWMLVISMRQRRQEIERRQREISYRKAMERNRKQEREERVRKAEAGDISMILYLAKEEERTNLRKAMLWYQKAAYLDSVTGMYGIIRISDKMKEDIVLRQQAKYWRTAVAAIEGDLQAKYDTAEALFYGRGVDQNTDKAYRFMEEAAKLQYIPAMLFLGDWFIADNNPEPSPETSFQWYLQATKFKSNEGRMKLGLSYIRGNGVEADFMRGCYWLERAGEKGYTPAMLKAGESWLEHSRQGKFIAYIWLFLAGQLGNDEARMLRDKVSLTISVDTVVGLQSLAKPMLKRIRENKVGKHALIKSLNRLYKRELDYLAYDIAPPVTEIDAMQDVLEAEAGAEDVDTATLQLFDEPDNPGEPLTVTDEADNQVAKLDFSHSAMDQPQR</sequence>
<evidence type="ECO:0008006" key="5">
    <source>
        <dbReference type="Google" id="ProtNLM"/>
    </source>
</evidence>
<keyword evidence="2" id="KW-0812">Transmembrane</keyword>
<protein>
    <recommendedName>
        <fullName evidence="5">Sel1 repeat family protein</fullName>
    </recommendedName>
</protein>
<dbReference type="PANTHER" id="PTHR43628:SF1">
    <property type="entry name" value="CHITIN SYNTHASE REGULATORY FACTOR 2-RELATED"/>
    <property type="match status" value="1"/>
</dbReference>
<dbReference type="InterPro" id="IPR006597">
    <property type="entry name" value="Sel1-like"/>
</dbReference>
<dbReference type="InterPro" id="IPR011990">
    <property type="entry name" value="TPR-like_helical_dom_sf"/>
</dbReference>
<keyword evidence="4" id="KW-1185">Reference proteome</keyword>
<accession>A0ABX3FDF0</accession>
<dbReference type="Proteomes" id="UP000186039">
    <property type="component" value="Unassembled WGS sequence"/>
</dbReference>
<dbReference type="SMART" id="SM00671">
    <property type="entry name" value="SEL1"/>
    <property type="match status" value="4"/>
</dbReference>
<evidence type="ECO:0000256" key="2">
    <source>
        <dbReference type="SAM" id="Phobius"/>
    </source>
</evidence>
<keyword evidence="2" id="KW-0472">Membrane</keyword>
<dbReference type="SUPFAM" id="SSF81901">
    <property type="entry name" value="HCP-like"/>
    <property type="match status" value="1"/>
</dbReference>